<comment type="catalytic activity">
    <reaction evidence="9">
        <text>2 L-dopa + O2 = 2 L-dopaquinone + 2 H2O</text>
        <dbReference type="Rhea" id="RHEA:34287"/>
        <dbReference type="ChEBI" id="CHEBI:15377"/>
        <dbReference type="ChEBI" id="CHEBI:15379"/>
        <dbReference type="ChEBI" id="CHEBI:57504"/>
        <dbReference type="ChEBI" id="CHEBI:57924"/>
        <dbReference type="EC" id="1.14.18.1"/>
    </reaction>
</comment>
<dbReference type="InterPro" id="IPR041640">
    <property type="entry name" value="Tyrosinase_C"/>
</dbReference>
<sequence>MSGGPIETHGIPVASGPGGPVPIRREIRDLEENFPDQWNLYLLGLDAFMHVDENEPLSYYQVAGIHGRPYSPWSGVEGVQASGYCTHNSILFPTWHRPYLALFEEVLYTLIQKIAGDFPKSEGRDRYLAAARDFRMPYWDWAIVTRQGQGVLPLSVQSPQVEVISATSGGKRVPMDNPLYSFHFDPLNPTEGDFPDDSQFSGWESTVRWPRNGTATSQNNLAEQALQGEVRNLRERVFYILSSYLRYGPFSNNAWNKGRPGIYGSLEGVHDTIHNKTGGGGHMENVAYAAFDPIFWLHHTNIDRFFAMWQAIHPNSYVEPQITAGGAYTTRAGSSETEATDLTPFYEDPNSFWDSDGVKATETFGYAYPETQSWNFDSINDYQASVSAAINRLYRGGSLATIMRDSSSGSLSRAAQMKKQPEAQPQDSPAQVAEASNIETSATAQQPEDASTQAGETPSVKAFSGRKTRVAATSTNGHQGSTDQKPMEDAGTDRQLPQHSMPKESASSGSGPHESKPEESKSHESTSHESKPQESKEDDSKPQTTPDIKSLAPDGKYLEWITNIRALKHGLGGTFSVHILLGDFQRDNPSSWPFDPNHVGTFTVLGDSADTGCDKCRRDQHSNLQVTGQIPLTIALAERYLAHHLDDLTPNSVVPYLQKNLHWRVTLADGTEVALAEVPELTVSVISNEVQLPTAMHQLPTYAEEVEVYPAITTNRDGAGRGENTGLTSEEQT</sequence>
<feature type="compositionally biased region" description="Basic and acidic residues" evidence="11">
    <location>
        <begin position="513"/>
        <end position="541"/>
    </location>
</feature>
<keyword evidence="6" id="KW-0186">Copper</keyword>
<dbReference type="Pfam" id="PF00264">
    <property type="entry name" value="Tyrosinase"/>
    <property type="match status" value="1"/>
</dbReference>
<evidence type="ECO:0000259" key="13">
    <source>
        <dbReference type="PROSITE" id="PS00498"/>
    </source>
</evidence>
<evidence type="ECO:0000313" key="14">
    <source>
        <dbReference type="EMBL" id="KAA6413653.1"/>
    </source>
</evidence>
<comment type="caution">
    <text evidence="14">The sequence shown here is derived from an EMBL/GenBank/DDBJ whole genome shotgun (WGS) entry which is preliminary data.</text>
</comment>
<dbReference type="Pfam" id="PF18132">
    <property type="entry name" value="Tyrosinase_C"/>
    <property type="match status" value="1"/>
</dbReference>
<evidence type="ECO:0000256" key="8">
    <source>
        <dbReference type="ARBA" id="ARBA00023101"/>
    </source>
</evidence>
<reference evidence="14 15" key="1">
    <citation type="submission" date="2019-09" db="EMBL/GenBank/DDBJ databases">
        <title>The hologenome of the rock-dwelling lichen Lasallia pustulata.</title>
        <authorList>
            <person name="Greshake Tzovaras B."/>
            <person name="Segers F."/>
            <person name="Bicker A."/>
            <person name="Dal Grande F."/>
            <person name="Otte J."/>
            <person name="Hankeln T."/>
            <person name="Schmitt I."/>
            <person name="Ebersberger I."/>
        </authorList>
    </citation>
    <scope>NUCLEOTIDE SEQUENCE [LARGE SCALE GENOMIC DNA]</scope>
    <source>
        <strain evidence="14">A1-1</strain>
    </source>
</reference>
<dbReference type="InterPro" id="IPR008922">
    <property type="entry name" value="Di-copper_centre_dom_sf"/>
</dbReference>
<proteinExistence type="inferred from homology"/>
<feature type="domain" description="Tyrosinase copper-binding" evidence="13">
    <location>
        <begin position="292"/>
        <end position="303"/>
    </location>
</feature>
<evidence type="ECO:0000256" key="5">
    <source>
        <dbReference type="ARBA" id="ARBA00023002"/>
    </source>
</evidence>
<comment type="cofactor">
    <cofactor evidence="1">
        <name>Cu(2+)</name>
        <dbReference type="ChEBI" id="CHEBI:29036"/>
    </cofactor>
</comment>
<dbReference type="PRINTS" id="PR00092">
    <property type="entry name" value="TYROSINASE"/>
</dbReference>
<organism evidence="14 15">
    <name type="scientific">Lasallia pustulata</name>
    <dbReference type="NCBI Taxonomy" id="136370"/>
    <lineage>
        <taxon>Eukaryota</taxon>
        <taxon>Fungi</taxon>
        <taxon>Dikarya</taxon>
        <taxon>Ascomycota</taxon>
        <taxon>Pezizomycotina</taxon>
        <taxon>Lecanoromycetes</taxon>
        <taxon>OSLEUM clade</taxon>
        <taxon>Umbilicariomycetidae</taxon>
        <taxon>Umbilicariales</taxon>
        <taxon>Umbilicariaceae</taxon>
        <taxon>Lasallia</taxon>
    </lineage>
</organism>
<dbReference type="Proteomes" id="UP000324767">
    <property type="component" value="Unassembled WGS sequence"/>
</dbReference>
<evidence type="ECO:0000256" key="6">
    <source>
        <dbReference type="ARBA" id="ARBA00023008"/>
    </source>
</evidence>
<dbReference type="InterPro" id="IPR002227">
    <property type="entry name" value="Tyrosinase_Cu-bd"/>
</dbReference>
<dbReference type="PROSITE" id="PS00498">
    <property type="entry name" value="TYROSINASE_2"/>
    <property type="match status" value="1"/>
</dbReference>
<dbReference type="EC" id="1.14.18.1" evidence="3"/>
<keyword evidence="4" id="KW-0479">Metal-binding</keyword>
<evidence type="ECO:0000259" key="12">
    <source>
        <dbReference type="PROSITE" id="PS00497"/>
    </source>
</evidence>
<keyword evidence="7" id="KW-0503">Monooxygenase</keyword>
<keyword evidence="8" id="KW-0470">Melanin biosynthesis</keyword>
<dbReference type="EMBL" id="VXIT01000003">
    <property type="protein sequence ID" value="KAA6413653.1"/>
    <property type="molecule type" value="Genomic_DNA"/>
</dbReference>
<dbReference type="InterPro" id="IPR050316">
    <property type="entry name" value="Tyrosinase/Hemocyanin"/>
</dbReference>
<dbReference type="Gene3D" id="1.10.1280.10">
    <property type="entry name" value="Di-copper center containing domain from catechol oxidase"/>
    <property type="match status" value="1"/>
</dbReference>
<name>A0A5M8PVF2_9LECA</name>
<evidence type="ECO:0000256" key="1">
    <source>
        <dbReference type="ARBA" id="ARBA00001973"/>
    </source>
</evidence>
<accession>A0A5M8PVF2</accession>
<protein>
    <recommendedName>
        <fullName evidence="3">tyrosinase</fullName>
        <ecNumber evidence="3">1.14.18.1</ecNumber>
    </recommendedName>
</protein>
<evidence type="ECO:0000256" key="9">
    <source>
        <dbReference type="ARBA" id="ARBA00048233"/>
    </source>
</evidence>
<dbReference type="GO" id="GO:0004503">
    <property type="term" value="F:tyrosinase activity"/>
    <property type="evidence" value="ECO:0007669"/>
    <property type="project" value="UniProtKB-EC"/>
</dbReference>
<dbReference type="PANTHER" id="PTHR11474">
    <property type="entry name" value="TYROSINASE FAMILY MEMBER"/>
    <property type="match status" value="1"/>
</dbReference>
<feature type="compositionally biased region" description="Polar residues" evidence="11">
    <location>
        <begin position="437"/>
        <end position="456"/>
    </location>
</feature>
<evidence type="ECO:0000256" key="11">
    <source>
        <dbReference type="SAM" id="MobiDB-lite"/>
    </source>
</evidence>
<gene>
    <name evidence="14" type="ORF">FRX48_02014</name>
</gene>
<evidence type="ECO:0000256" key="3">
    <source>
        <dbReference type="ARBA" id="ARBA00011906"/>
    </source>
</evidence>
<keyword evidence="5" id="KW-0560">Oxidoreductase</keyword>
<dbReference type="OrthoDB" id="6132182at2759"/>
<dbReference type="Gene3D" id="2.60.310.20">
    <property type="match status" value="1"/>
</dbReference>
<dbReference type="PANTHER" id="PTHR11474:SF76">
    <property type="entry name" value="SHKT DOMAIN-CONTAINING PROTEIN"/>
    <property type="match status" value="1"/>
</dbReference>
<feature type="region of interest" description="Disordered" evidence="11">
    <location>
        <begin position="1"/>
        <end position="22"/>
    </location>
</feature>
<feature type="region of interest" description="Disordered" evidence="11">
    <location>
        <begin position="404"/>
        <end position="551"/>
    </location>
</feature>
<evidence type="ECO:0000256" key="7">
    <source>
        <dbReference type="ARBA" id="ARBA00023033"/>
    </source>
</evidence>
<dbReference type="AlphaFoldDB" id="A0A5M8PVF2"/>
<dbReference type="PROSITE" id="PS00497">
    <property type="entry name" value="TYROSINASE_1"/>
    <property type="match status" value="1"/>
</dbReference>
<evidence type="ECO:0000256" key="2">
    <source>
        <dbReference type="ARBA" id="ARBA00009928"/>
    </source>
</evidence>
<dbReference type="GO" id="GO:0046872">
    <property type="term" value="F:metal ion binding"/>
    <property type="evidence" value="ECO:0007669"/>
    <property type="project" value="UniProtKB-KW"/>
</dbReference>
<feature type="domain" description="Tyrosinase copper-binding" evidence="12">
    <location>
        <begin position="87"/>
        <end position="104"/>
    </location>
</feature>
<dbReference type="SUPFAM" id="SSF48056">
    <property type="entry name" value="Di-copper centre-containing domain"/>
    <property type="match status" value="1"/>
</dbReference>
<dbReference type="GO" id="GO:0042438">
    <property type="term" value="P:melanin biosynthetic process"/>
    <property type="evidence" value="ECO:0007669"/>
    <property type="project" value="UniProtKB-KW"/>
</dbReference>
<comment type="similarity">
    <text evidence="2">Belongs to the tyrosinase family.</text>
</comment>
<evidence type="ECO:0000256" key="4">
    <source>
        <dbReference type="ARBA" id="ARBA00022723"/>
    </source>
</evidence>
<evidence type="ECO:0000313" key="15">
    <source>
        <dbReference type="Proteomes" id="UP000324767"/>
    </source>
</evidence>
<feature type="compositionally biased region" description="Polar residues" evidence="11">
    <location>
        <begin position="404"/>
        <end position="413"/>
    </location>
</feature>
<feature type="region of interest" description="Disordered" evidence="11">
    <location>
        <begin position="714"/>
        <end position="733"/>
    </location>
</feature>
<feature type="compositionally biased region" description="Polar residues" evidence="11">
    <location>
        <begin position="471"/>
        <end position="484"/>
    </location>
</feature>
<evidence type="ECO:0000256" key="10">
    <source>
        <dbReference type="ARBA" id="ARBA00048881"/>
    </source>
</evidence>
<comment type="catalytic activity">
    <reaction evidence="10">
        <text>L-tyrosine + O2 = L-dopaquinone + H2O</text>
        <dbReference type="Rhea" id="RHEA:18117"/>
        <dbReference type="ChEBI" id="CHEBI:15377"/>
        <dbReference type="ChEBI" id="CHEBI:15379"/>
        <dbReference type="ChEBI" id="CHEBI:57924"/>
        <dbReference type="ChEBI" id="CHEBI:58315"/>
        <dbReference type="EC" id="1.14.18.1"/>
    </reaction>
</comment>